<feature type="signal peptide" evidence="2">
    <location>
        <begin position="1"/>
        <end position="26"/>
    </location>
</feature>
<dbReference type="Proteomes" id="UP000185696">
    <property type="component" value="Unassembled WGS sequence"/>
</dbReference>
<dbReference type="Gene3D" id="2.130.10.30">
    <property type="entry name" value="Regulator of chromosome condensation 1/beta-lactamase-inhibitor protein II"/>
    <property type="match status" value="2"/>
</dbReference>
<dbReference type="PROSITE" id="PS50012">
    <property type="entry name" value="RCC1_3"/>
    <property type="match status" value="3"/>
</dbReference>
<dbReference type="PANTHER" id="PTHR45982">
    <property type="entry name" value="REGULATOR OF CHROMOSOME CONDENSATION"/>
    <property type="match status" value="1"/>
</dbReference>
<reference evidence="3 4" key="1">
    <citation type="submission" date="2016-12" db="EMBL/GenBank/DDBJ databases">
        <title>The draft genome sequence of Actinophytocola xinjiangensis.</title>
        <authorList>
            <person name="Wang W."/>
            <person name="Yuan L."/>
        </authorList>
    </citation>
    <scope>NUCLEOTIDE SEQUENCE [LARGE SCALE GENOMIC DNA]</scope>
    <source>
        <strain evidence="3 4">CGMCC 4.4663</strain>
    </source>
</reference>
<dbReference type="SUPFAM" id="SSF50985">
    <property type="entry name" value="RCC1/BLIP-II"/>
    <property type="match status" value="1"/>
</dbReference>
<evidence type="ECO:0000313" key="3">
    <source>
        <dbReference type="EMBL" id="OLF12991.1"/>
    </source>
</evidence>
<keyword evidence="2" id="KW-0732">Signal</keyword>
<dbReference type="Pfam" id="PF00415">
    <property type="entry name" value="RCC1"/>
    <property type="match status" value="4"/>
</dbReference>
<feature type="chain" id="PRO_5038897429" description="Alpha-tubulin suppressor-like RCC1 family protein" evidence="2">
    <location>
        <begin position="27"/>
        <end position="791"/>
    </location>
</feature>
<dbReference type="OrthoDB" id="9796385at2"/>
<evidence type="ECO:0000313" key="4">
    <source>
        <dbReference type="Proteomes" id="UP000185696"/>
    </source>
</evidence>
<dbReference type="EMBL" id="MSIF01000002">
    <property type="protein sequence ID" value="OLF12991.1"/>
    <property type="molecule type" value="Genomic_DNA"/>
</dbReference>
<gene>
    <name evidence="3" type="ORF">BLA60_07015</name>
</gene>
<dbReference type="GO" id="GO:0005085">
    <property type="term" value="F:guanyl-nucleotide exchange factor activity"/>
    <property type="evidence" value="ECO:0007669"/>
    <property type="project" value="TreeGrafter"/>
</dbReference>
<sequence>MRRSLRSVLIATLVAPLVLVGQSATAHQPAPAATASLYQPTTPTRVLDTRTGVGAPTGKVGPVSTLTVDLSTHLPTDATAVVLNVTGISPGAATLVTAHQAGTARPSVPNLVLTGTEIRSNLVTVPVGADRRISLYNNAGNLDLTGDLFGYYRTGGGHLFQPQDGERVTTLTLGPRQTTTVDLTEYVDQTATAATLSLTAAPSASTFLTVWDGGPRPEVSSLNTAQRATNQATVVLNAGRLVSIYNHAGTVTLDIDLVGFHGVRFGAKYVPVTPTVVFDTRSGVGTRDHRVGPVTSAAPAEILPGTALPDTAIAAQLTLATLDPTGSTAVTLDERDTDPGTTDLTAQPGRVTPGPVTTTVLREHPNQRAYVHTRDSSTHVVAALTGYFTGWVPGCVDHCAYAEGPNLGELGIGTTTTSAPPSNTGLYFPVTDAGDGWALTSVGQLWQWGSDSRTGPVGWRDGRSTMPVPTAPFRDVEQVWYQEDEQRDSIILRRADGTLWGWGQQGYYRFNDSTDYNHIHRTPVRVHDLTDVVALDSSRQTTFVAKSDGTVWSWGVNYGGQLGFPDNEVPLRRTPLQIPGPAGVVDLHAARAIYARTAEGTVWSWGLNTDGELGTGSTAVTGTPAQIPGLTGVTSVTTADYGTAYAVAADGALWAWGDNSRGLLGNGTVGGSSNVPVRVTAIDKPVAEIVTKDQRVFARTTDGDVWAWGDNRDGGLGNGELCTDSCTVPTPRRIALTGITQVTAGQAVAPDGSVWRWGHLDAEGQRVTVPTRRTDVSDVVALRGGLFVIRP</sequence>
<evidence type="ECO:0000256" key="2">
    <source>
        <dbReference type="SAM" id="SignalP"/>
    </source>
</evidence>
<dbReference type="InterPro" id="IPR051553">
    <property type="entry name" value="Ran_GTPase-activating"/>
</dbReference>
<protein>
    <recommendedName>
        <fullName evidence="5">Alpha-tubulin suppressor-like RCC1 family protein</fullName>
    </recommendedName>
</protein>
<comment type="caution">
    <text evidence="3">The sequence shown here is derived from an EMBL/GenBank/DDBJ whole genome shotgun (WGS) entry which is preliminary data.</text>
</comment>
<organism evidence="3 4">
    <name type="scientific">Actinophytocola xinjiangensis</name>
    <dbReference type="NCBI Taxonomy" id="485602"/>
    <lineage>
        <taxon>Bacteria</taxon>
        <taxon>Bacillati</taxon>
        <taxon>Actinomycetota</taxon>
        <taxon>Actinomycetes</taxon>
        <taxon>Pseudonocardiales</taxon>
        <taxon>Pseudonocardiaceae</taxon>
    </lineage>
</organism>
<dbReference type="InterPro" id="IPR000408">
    <property type="entry name" value="Reg_chr_condens"/>
</dbReference>
<evidence type="ECO:0000256" key="1">
    <source>
        <dbReference type="SAM" id="MobiDB-lite"/>
    </source>
</evidence>
<proteinExistence type="predicted"/>
<dbReference type="InterPro" id="IPR009091">
    <property type="entry name" value="RCC1/BLIP-II"/>
</dbReference>
<feature type="region of interest" description="Disordered" evidence="1">
    <location>
        <begin position="329"/>
        <end position="350"/>
    </location>
</feature>
<dbReference type="PANTHER" id="PTHR45982:SF1">
    <property type="entry name" value="REGULATOR OF CHROMOSOME CONDENSATION"/>
    <property type="match status" value="1"/>
</dbReference>
<dbReference type="AlphaFoldDB" id="A0A7Z0WQD6"/>
<dbReference type="RefSeq" id="WP_075131900.1">
    <property type="nucleotide sequence ID" value="NZ_MSIF01000002.1"/>
</dbReference>
<dbReference type="GO" id="GO:0005737">
    <property type="term" value="C:cytoplasm"/>
    <property type="evidence" value="ECO:0007669"/>
    <property type="project" value="TreeGrafter"/>
</dbReference>
<name>A0A7Z0WQD6_9PSEU</name>
<keyword evidence="4" id="KW-1185">Reference proteome</keyword>
<evidence type="ECO:0008006" key="5">
    <source>
        <dbReference type="Google" id="ProtNLM"/>
    </source>
</evidence>
<accession>A0A7Z0WQD6</accession>